<name>A0A6J5LCQ4_9CAUD</name>
<gene>
    <name evidence="1" type="ORF">UFOVP125_55</name>
</gene>
<sequence length="56" mass="6471">MIAQLLHLLKQRQAELRMSLVENPVGNYDAYNRLVGEYQGLQWVLDTLNAKLAENE</sequence>
<organism evidence="1">
    <name type="scientific">uncultured Caudovirales phage</name>
    <dbReference type="NCBI Taxonomy" id="2100421"/>
    <lineage>
        <taxon>Viruses</taxon>
        <taxon>Duplodnaviria</taxon>
        <taxon>Heunggongvirae</taxon>
        <taxon>Uroviricota</taxon>
        <taxon>Caudoviricetes</taxon>
        <taxon>Peduoviridae</taxon>
        <taxon>Maltschvirus</taxon>
        <taxon>Maltschvirus maltsch</taxon>
    </lineage>
</organism>
<accession>A0A6J5LCQ4</accession>
<proteinExistence type="predicted"/>
<dbReference type="EMBL" id="LR796253">
    <property type="protein sequence ID" value="CAB4131845.1"/>
    <property type="molecule type" value="Genomic_DNA"/>
</dbReference>
<protein>
    <submittedName>
        <fullName evidence="1">Uncharacterized protein</fullName>
    </submittedName>
</protein>
<reference evidence="1" key="1">
    <citation type="submission" date="2020-04" db="EMBL/GenBank/DDBJ databases">
        <authorList>
            <person name="Chiriac C."/>
            <person name="Salcher M."/>
            <person name="Ghai R."/>
            <person name="Kavagutti S V."/>
        </authorList>
    </citation>
    <scope>NUCLEOTIDE SEQUENCE</scope>
</reference>
<evidence type="ECO:0000313" key="1">
    <source>
        <dbReference type="EMBL" id="CAB4131845.1"/>
    </source>
</evidence>